<dbReference type="SMART" id="SM00923">
    <property type="entry name" value="MbtH"/>
    <property type="match status" value="1"/>
</dbReference>
<dbReference type="Gene3D" id="3.90.820.10">
    <property type="entry name" value="Structural Genomics, Unknown Function 30-nov-00 1gh9 Mol_id"/>
    <property type="match status" value="1"/>
</dbReference>
<dbReference type="Pfam" id="PF03621">
    <property type="entry name" value="MbtH"/>
    <property type="match status" value="1"/>
</dbReference>
<dbReference type="AlphaFoldDB" id="A0A1C6S7T6"/>
<keyword evidence="3" id="KW-1185">Reference proteome</keyword>
<dbReference type="Proteomes" id="UP000198906">
    <property type="component" value="Unassembled WGS sequence"/>
</dbReference>
<dbReference type="InterPro" id="IPR037407">
    <property type="entry name" value="MLP_fam"/>
</dbReference>
<dbReference type="STRING" id="47866.GA0074694_4195"/>
<dbReference type="SUPFAM" id="SSF160582">
    <property type="entry name" value="MbtH-like"/>
    <property type="match status" value="1"/>
</dbReference>
<dbReference type="PANTHER" id="PTHR38444:SF1">
    <property type="entry name" value="ENTEROBACTIN BIOSYNTHESIS PROTEIN YBDZ"/>
    <property type="match status" value="1"/>
</dbReference>
<dbReference type="EMBL" id="FMHU01000002">
    <property type="protein sequence ID" value="SCL25348.1"/>
    <property type="molecule type" value="Genomic_DNA"/>
</dbReference>
<evidence type="ECO:0000313" key="3">
    <source>
        <dbReference type="Proteomes" id="UP000198906"/>
    </source>
</evidence>
<evidence type="ECO:0000259" key="1">
    <source>
        <dbReference type="SMART" id="SM00923"/>
    </source>
</evidence>
<sequence length="77" mass="8337">MNAFDDPEAECLVLVNAEEQHSLWPSAVGVPHGWTLAFGPATRDECVGYVEHAWPDIRPHSVRRLLSAAAAGDEGGR</sequence>
<reference evidence="3" key="1">
    <citation type="submission" date="2016-06" db="EMBL/GenBank/DDBJ databases">
        <authorList>
            <person name="Varghese N."/>
        </authorList>
    </citation>
    <scope>NUCLEOTIDE SEQUENCE [LARGE SCALE GENOMIC DNA]</scope>
    <source>
        <strain evidence="3">DSM 46123</strain>
    </source>
</reference>
<feature type="domain" description="MbtH-like" evidence="1">
    <location>
        <begin position="2"/>
        <end position="52"/>
    </location>
</feature>
<dbReference type="GO" id="GO:0019290">
    <property type="term" value="P:siderophore biosynthetic process"/>
    <property type="evidence" value="ECO:0007669"/>
    <property type="project" value="TreeGrafter"/>
</dbReference>
<dbReference type="RefSeq" id="WP_091460860.1">
    <property type="nucleotide sequence ID" value="NZ_FMHU01000002.1"/>
</dbReference>
<name>A0A1C6S7T6_9ACTN</name>
<dbReference type="InterPro" id="IPR005153">
    <property type="entry name" value="MbtH-like_dom"/>
</dbReference>
<gene>
    <name evidence="2" type="ORF">GA0074694_4195</name>
</gene>
<accession>A0A1C6S7T6</accession>
<evidence type="ECO:0000313" key="2">
    <source>
        <dbReference type="EMBL" id="SCL25348.1"/>
    </source>
</evidence>
<proteinExistence type="predicted"/>
<dbReference type="PANTHER" id="PTHR38444">
    <property type="entry name" value="ENTEROBACTIN BIOSYNTHESIS PROTEIN YBDZ"/>
    <property type="match status" value="1"/>
</dbReference>
<protein>
    <submittedName>
        <fullName evidence="2">MbtH protein</fullName>
    </submittedName>
</protein>
<organism evidence="2 3">
    <name type="scientific">Micromonospora inyonensis</name>
    <dbReference type="NCBI Taxonomy" id="47866"/>
    <lineage>
        <taxon>Bacteria</taxon>
        <taxon>Bacillati</taxon>
        <taxon>Actinomycetota</taxon>
        <taxon>Actinomycetes</taxon>
        <taxon>Micromonosporales</taxon>
        <taxon>Micromonosporaceae</taxon>
        <taxon>Micromonospora</taxon>
    </lineage>
</organism>
<dbReference type="InterPro" id="IPR038020">
    <property type="entry name" value="MbtH-like_sf"/>
</dbReference>
<dbReference type="GO" id="GO:0005829">
    <property type="term" value="C:cytosol"/>
    <property type="evidence" value="ECO:0007669"/>
    <property type="project" value="TreeGrafter"/>
</dbReference>